<accession>A0A183DD58</accession>
<dbReference type="Pfam" id="PF26103">
    <property type="entry name" value="TPR_Epg5"/>
    <property type="match status" value="1"/>
</dbReference>
<dbReference type="InterPro" id="IPR059030">
    <property type="entry name" value="TPR_Epg5_mid"/>
</dbReference>
<evidence type="ECO:0000313" key="2">
    <source>
        <dbReference type="WBParaSite" id="GPUH_0000665801-mRNA-1"/>
    </source>
</evidence>
<organism evidence="2">
    <name type="scientific">Gongylonema pulchrum</name>
    <dbReference type="NCBI Taxonomy" id="637853"/>
    <lineage>
        <taxon>Eukaryota</taxon>
        <taxon>Metazoa</taxon>
        <taxon>Ecdysozoa</taxon>
        <taxon>Nematoda</taxon>
        <taxon>Chromadorea</taxon>
        <taxon>Rhabditida</taxon>
        <taxon>Spirurina</taxon>
        <taxon>Spiruromorpha</taxon>
        <taxon>Spiruroidea</taxon>
        <taxon>Gongylonematidae</taxon>
        <taxon>Gongylonema</taxon>
    </lineage>
</organism>
<dbReference type="AlphaFoldDB" id="A0A183DD58"/>
<dbReference type="WBParaSite" id="GPUH_0000665801-mRNA-1">
    <property type="protein sequence ID" value="GPUH_0000665801-mRNA-1"/>
    <property type="gene ID" value="GPUH_0000665801"/>
</dbReference>
<feature type="domain" description="Epg5-like central TPR repeats" evidence="1">
    <location>
        <begin position="2"/>
        <end position="88"/>
    </location>
</feature>
<name>A0A183DD58_9BILA</name>
<proteinExistence type="predicted"/>
<sequence>LPQQQFSQLMPAAFENLISISDSKSPFYEVCTKHFIHSVFHRFPTNFIDGLKLCLAGCDTKSTPEFIFDKIIEQLGADKMDAKDSKPEYTVDITTASFNS</sequence>
<protein>
    <submittedName>
        <fullName evidence="2">Cse1 domain-containing protein</fullName>
    </submittedName>
</protein>
<reference evidence="2" key="1">
    <citation type="submission" date="2016-06" db="UniProtKB">
        <authorList>
            <consortium name="WormBaseParasite"/>
        </authorList>
    </citation>
    <scope>IDENTIFICATION</scope>
</reference>
<evidence type="ECO:0000259" key="1">
    <source>
        <dbReference type="Pfam" id="PF26103"/>
    </source>
</evidence>